<organism evidence="3 4">
    <name type="scientific">Pseudogymnoascus verrucosus</name>
    <dbReference type="NCBI Taxonomy" id="342668"/>
    <lineage>
        <taxon>Eukaryota</taxon>
        <taxon>Fungi</taxon>
        <taxon>Dikarya</taxon>
        <taxon>Ascomycota</taxon>
        <taxon>Pezizomycotina</taxon>
        <taxon>Leotiomycetes</taxon>
        <taxon>Thelebolales</taxon>
        <taxon>Thelebolaceae</taxon>
        <taxon>Pseudogymnoascus</taxon>
    </lineage>
</organism>
<accession>A0A1B8G7F1</accession>
<dbReference type="Pfam" id="PF24800">
    <property type="entry name" value="DUF7702"/>
    <property type="match status" value="1"/>
</dbReference>
<feature type="domain" description="DUF7702" evidence="2">
    <location>
        <begin position="2"/>
        <end position="246"/>
    </location>
</feature>
<dbReference type="RefSeq" id="XP_018125488.1">
    <property type="nucleotide sequence ID" value="XM_018279633.1"/>
</dbReference>
<gene>
    <name evidence="3" type="ORF">VE01_10230</name>
</gene>
<evidence type="ECO:0000313" key="4">
    <source>
        <dbReference type="Proteomes" id="UP000091956"/>
    </source>
</evidence>
<evidence type="ECO:0000256" key="1">
    <source>
        <dbReference type="SAM" id="Phobius"/>
    </source>
</evidence>
<reference evidence="4" key="2">
    <citation type="journal article" date="2018" name="Nat. Commun.">
        <title>Extreme sensitivity to ultraviolet light in the fungal pathogen causing white-nose syndrome of bats.</title>
        <authorList>
            <person name="Palmer J.M."/>
            <person name="Drees K.P."/>
            <person name="Foster J.T."/>
            <person name="Lindner D.L."/>
        </authorList>
    </citation>
    <scope>NUCLEOTIDE SEQUENCE [LARGE SCALE GENOMIC DNA]</scope>
    <source>
        <strain evidence="4">UAMH 10579</strain>
    </source>
</reference>
<dbReference type="InterPro" id="IPR056119">
    <property type="entry name" value="DUF7702"/>
</dbReference>
<keyword evidence="1" id="KW-0812">Transmembrane</keyword>
<feature type="transmembrane region" description="Helical" evidence="1">
    <location>
        <begin position="36"/>
        <end position="54"/>
    </location>
</feature>
<feature type="transmembrane region" description="Helical" evidence="1">
    <location>
        <begin position="102"/>
        <end position="123"/>
    </location>
</feature>
<dbReference type="AlphaFoldDB" id="A0A1B8G7F1"/>
<dbReference type="Proteomes" id="UP000091956">
    <property type="component" value="Unassembled WGS sequence"/>
</dbReference>
<keyword evidence="1" id="KW-0472">Membrane</keyword>
<feature type="transmembrane region" description="Helical" evidence="1">
    <location>
        <begin position="183"/>
        <end position="201"/>
    </location>
</feature>
<dbReference type="PANTHER" id="PTHR42109">
    <property type="entry name" value="UNPLACED GENOMIC SCAFFOLD UM_SCAF_CONTIG_1.265, WHOLE GENOME SHOTGUN SEQUENCE"/>
    <property type="match status" value="1"/>
</dbReference>
<reference evidence="3 4" key="1">
    <citation type="submission" date="2016-03" db="EMBL/GenBank/DDBJ databases">
        <title>Comparative genomics of Pseudogymnoascus destructans, the fungus causing white-nose syndrome of bats.</title>
        <authorList>
            <person name="Palmer J.M."/>
            <person name="Drees K.P."/>
            <person name="Foster J.T."/>
            <person name="Lindner D.L."/>
        </authorList>
    </citation>
    <scope>NUCLEOTIDE SEQUENCE [LARGE SCALE GENOMIC DNA]</scope>
    <source>
        <strain evidence="3 4">UAMH 10579</strain>
    </source>
</reference>
<evidence type="ECO:0000259" key="2">
    <source>
        <dbReference type="Pfam" id="PF24800"/>
    </source>
</evidence>
<protein>
    <recommendedName>
        <fullName evidence="2">DUF7702 domain-containing protein</fullName>
    </recommendedName>
</protein>
<dbReference type="GeneID" id="28843616"/>
<feature type="transmembrane region" description="Helical" evidence="1">
    <location>
        <begin position="143"/>
        <end position="163"/>
    </location>
</feature>
<dbReference type="EMBL" id="KV460281">
    <property type="protein sequence ID" value="OBT91755.1"/>
    <property type="molecule type" value="Genomic_DNA"/>
</dbReference>
<keyword evidence="4" id="KW-1185">Reference proteome</keyword>
<feature type="transmembrane region" description="Helical" evidence="1">
    <location>
        <begin position="221"/>
        <end position="242"/>
    </location>
</feature>
<evidence type="ECO:0000313" key="3">
    <source>
        <dbReference type="EMBL" id="OBT91755.1"/>
    </source>
</evidence>
<dbReference type="OrthoDB" id="2560628at2759"/>
<proteinExistence type="predicted"/>
<dbReference type="PANTHER" id="PTHR42109:SF2">
    <property type="entry name" value="INTEGRAL MEMBRANE PROTEIN"/>
    <property type="match status" value="1"/>
</dbReference>
<keyword evidence="1" id="KW-1133">Transmembrane helix</keyword>
<feature type="transmembrane region" description="Helical" evidence="1">
    <location>
        <begin position="6"/>
        <end position="27"/>
    </location>
</feature>
<sequence>MLDSRGDLAAVVLALWCPLFLVAIWVVRRHGFSRQAGWIFIVFLAAIRITGSSMELASESTPQNWLIVASATLQSVGLSPLLFALLGILSQVFKASHLGQRVIIIGLNTLQLIILTGFILAIVGGVKAYVPNSSASDISLGKVLIKVAVGLFVASFVAQVYLIVKSRYTAALSGTHKATEIRLLAFAAAVSAPFIATRVAYSAVGTFSNDSPQFNPVAGNVVILACMALLMELIAACIYLAIGCYIDPSDGLGTSDWCGFTTAPPTGVFPAYSTYVSQVYSWWMEHSSALVYMRDNCPNTWEHGRWRDGDGERWIEDTFVVAACYAEALTTAELASTGLAATGGLSTTKLEATSLAKTAVRSATPTSTDAPSGGMGRLGAEMWMAALAGIAAVAIGCEW</sequence>
<dbReference type="STRING" id="342668.A0A1B8G7F1"/>
<name>A0A1B8G7F1_9PEZI</name>
<feature type="transmembrane region" description="Helical" evidence="1">
    <location>
        <begin position="66"/>
        <end position="90"/>
    </location>
</feature>